<dbReference type="EMBL" id="JAGMUV010000018">
    <property type="protein sequence ID" value="KAH7129224.1"/>
    <property type="molecule type" value="Genomic_DNA"/>
</dbReference>
<dbReference type="InterPro" id="IPR027417">
    <property type="entry name" value="P-loop_NTPase"/>
</dbReference>
<reference evidence="3" key="1">
    <citation type="journal article" date="2021" name="Nat. Commun.">
        <title>Genetic determinants of endophytism in the Arabidopsis root mycobiome.</title>
        <authorList>
            <person name="Mesny F."/>
            <person name="Miyauchi S."/>
            <person name="Thiergart T."/>
            <person name="Pickel B."/>
            <person name="Atanasova L."/>
            <person name="Karlsson M."/>
            <person name="Huettel B."/>
            <person name="Barry K.W."/>
            <person name="Haridas S."/>
            <person name="Chen C."/>
            <person name="Bauer D."/>
            <person name="Andreopoulos W."/>
            <person name="Pangilinan J."/>
            <person name="LaButti K."/>
            <person name="Riley R."/>
            <person name="Lipzen A."/>
            <person name="Clum A."/>
            <person name="Drula E."/>
            <person name="Henrissat B."/>
            <person name="Kohler A."/>
            <person name="Grigoriev I.V."/>
            <person name="Martin F.M."/>
            <person name="Hacquard S."/>
        </authorList>
    </citation>
    <scope>NUCLEOTIDE SEQUENCE</scope>
    <source>
        <strain evidence="3">MPI-CAGE-AT-0147</strain>
    </source>
</reference>
<dbReference type="SUPFAM" id="SSF52540">
    <property type="entry name" value="P-loop containing nucleoside triphosphate hydrolases"/>
    <property type="match status" value="1"/>
</dbReference>
<gene>
    <name evidence="3" type="ORF">EDB81DRAFT_729192</name>
</gene>
<evidence type="ECO:0000256" key="1">
    <source>
        <dbReference type="SAM" id="MobiDB-lite"/>
    </source>
</evidence>
<dbReference type="InterPro" id="IPR003959">
    <property type="entry name" value="ATPase_AAA_core"/>
</dbReference>
<dbReference type="InterPro" id="IPR056599">
    <property type="entry name" value="AAA_lid_fung"/>
</dbReference>
<dbReference type="Pfam" id="PF22942">
    <property type="entry name" value="DUF7025"/>
    <property type="match status" value="1"/>
</dbReference>
<comment type="caution">
    <text evidence="3">The sequence shown here is derived from an EMBL/GenBank/DDBJ whole genome shotgun (WGS) entry which is preliminary data.</text>
</comment>
<feature type="compositionally biased region" description="Low complexity" evidence="1">
    <location>
        <begin position="31"/>
        <end position="47"/>
    </location>
</feature>
<organism evidence="3 4">
    <name type="scientific">Dactylonectria macrodidyma</name>
    <dbReference type="NCBI Taxonomy" id="307937"/>
    <lineage>
        <taxon>Eukaryota</taxon>
        <taxon>Fungi</taxon>
        <taxon>Dikarya</taxon>
        <taxon>Ascomycota</taxon>
        <taxon>Pezizomycotina</taxon>
        <taxon>Sordariomycetes</taxon>
        <taxon>Hypocreomycetidae</taxon>
        <taxon>Hypocreales</taxon>
        <taxon>Nectriaceae</taxon>
        <taxon>Dactylonectria</taxon>
    </lineage>
</organism>
<proteinExistence type="predicted"/>
<dbReference type="OrthoDB" id="10042665at2759"/>
<name>A0A9P9E223_9HYPO</name>
<dbReference type="PANTHER" id="PTHR46411:SF4">
    <property type="entry name" value="AAA+ ATPASE DOMAIN-CONTAINING PROTEIN"/>
    <property type="match status" value="1"/>
</dbReference>
<protein>
    <recommendedName>
        <fullName evidence="2">AAA+ ATPase domain-containing protein</fullName>
    </recommendedName>
</protein>
<dbReference type="SMART" id="SM00382">
    <property type="entry name" value="AAA"/>
    <property type="match status" value="1"/>
</dbReference>
<feature type="region of interest" description="Disordered" evidence="1">
    <location>
        <begin position="1"/>
        <end position="48"/>
    </location>
</feature>
<keyword evidence="4" id="KW-1185">Reference proteome</keyword>
<evidence type="ECO:0000313" key="4">
    <source>
        <dbReference type="Proteomes" id="UP000738349"/>
    </source>
</evidence>
<dbReference type="Pfam" id="PF23232">
    <property type="entry name" value="AAA_lid_13"/>
    <property type="match status" value="1"/>
</dbReference>
<evidence type="ECO:0000313" key="3">
    <source>
        <dbReference type="EMBL" id="KAH7129224.1"/>
    </source>
</evidence>
<dbReference type="GO" id="GO:0016887">
    <property type="term" value="F:ATP hydrolysis activity"/>
    <property type="evidence" value="ECO:0007669"/>
    <property type="project" value="InterPro"/>
</dbReference>
<dbReference type="InterPro" id="IPR003593">
    <property type="entry name" value="AAA+_ATPase"/>
</dbReference>
<sequence length="782" mass="89853">MATAADPTGGLTTPPQEQEPVSPLPQEHEPNSSLPTPSTAPSTADATNLIKHSIEYFNRSSNERASFTGDDEDVKSEAESLVLEYVEVRETKDSINVNKSDESQKKKYREAGQGHPYIRILSPAVNEALRCVVDYYPRIDFSVDVIEIPAPYAVFFLFEKQLNDYRQRLEEHESQHEISPTCANRFAAKHIAIAQAFVNDKYQAAVEAERERHTRGFATFDMLWLLYKPGSDVYMDPNLEDEYEPFVLQSADFDLVNGTTEDYRIDCWNMDASAVWVAPSSFKYEVDRFAGEKEIISLRAYPCEYLRFTKGLTEQDLVEIRDHFTNRGKKWYSLRQKNACYSFDGVTVSSTRRNVLSYVMVDPEQYVADGGQRTFLIKSVEHPSGPFKICSCEPCERLIYNHVAKPKFAGYSTINPLVLEELTDHQYFLCDNMVEAFVFKTRAWEHLHISGFKECTFDKTLFERLVMKESTKDLIKNLTRMYIRDNTGGSIQEEKPFNKISTIHKPSTAHKQTSTWSADFIQGKGEGLTFLLHGKPGVGKTYTAECIADYTERPLLSLTCSDIGVEPTTIENNLLKWFKVAEKWGAIMLIDEADIYMEQRQVQDIERNHLVAGFLRALEYFKGILFLTTNRVGTFDEAFISRIQVQLYYPEFGDDDRDKVWDTFFQKLKEDREATMRIPQTTKDYTQSMELRALKWNGREIRNAFQVAVALAESQGHKDREGRVLIKPDHLKATVQMSREFKDYLLKLHKQDPSKRAAMMGNRYDAYDSTAGLEGKKVSEKY</sequence>
<evidence type="ECO:0000259" key="2">
    <source>
        <dbReference type="SMART" id="SM00382"/>
    </source>
</evidence>
<dbReference type="PANTHER" id="PTHR46411">
    <property type="entry name" value="FAMILY ATPASE, PUTATIVE-RELATED"/>
    <property type="match status" value="1"/>
</dbReference>
<dbReference type="AlphaFoldDB" id="A0A9P9E223"/>
<dbReference type="Pfam" id="PF00004">
    <property type="entry name" value="AAA"/>
    <property type="match status" value="1"/>
</dbReference>
<dbReference type="GO" id="GO:0005524">
    <property type="term" value="F:ATP binding"/>
    <property type="evidence" value="ECO:0007669"/>
    <property type="project" value="InterPro"/>
</dbReference>
<dbReference type="Proteomes" id="UP000738349">
    <property type="component" value="Unassembled WGS sequence"/>
</dbReference>
<dbReference type="Gene3D" id="3.40.50.300">
    <property type="entry name" value="P-loop containing nucleotide triphosphate hydrolases"/>
    <property type="match status" value="1"/>
</dbReference>
<feature type="domain" description="AAA+ ATPase" evidence="2">
    <location>
        <begin position="526"/>
        <end position="651"/>
    </location>
</feature>
<dbReference type="InterPro" id="IPR054289">
    <property type="entry name" value="DUF7025"/>
</dbReference>
<accession>A0A9P9E223</accession>